<evidence type="ECO:0000259" key="5">
    <source>
        <dbReference type="PROSITE" id="PS50089"/>
    </source>
</evidence>
<accession>A0AAN9AL03</accession>
<name>A0AAN9AL03_9CAEN</name>
<proteinExistence type="predicted"/>
<organism evidence="6 7">
    <name type="scientific">Littorina saxatilis</name>
    <dbReference type="NCBI Taxonomy" id="31220"/>
    <lineage>
        <taxon>Eukaryota</taxon>
        <taxon>Metazoa</taxon>
        <taxon>Spiralia</taxon>
        <taxon>Lophotrochozoa</taxon>
        <taxon>Mollusca</taxon>
        <taxon>Gastropoda</taxon>
        <taxon>Caenogastropoda</taxon>
        <taxon>Littorinimorpha</taxon>
        <taxon>Littorinoidea</taxon>
        <taxon>Littorinidae</taxon>
        <taxon>Littorina</taxon>
    </lineage>
</organism>
<dbReference type="EMBL" id="JBAMIC010004070">
    <property type="protein sequence ID" value="KAK7088780.1"/>
    <property type="molecule type" value="Genomic_DNA"/>
</dbReference>
<evidence type="ECO:0000256" key="2">
    <source>
        <dbReference type="ARBA" id="ARBA00022833"/>
    </source>
</evidence>
<feature type="domain" description="RING-type" evidence="5">
    <location>
        <begin position="291"/>
        <end position="328"/>
    </location>
</feature>
<evidence type="ECO:0000256" key="4">
    <source>
        <dbReference type="SAM" id="MobiDB-lite"/>
    </source>
</evidence>
<keyword evidence="1 3" id="KW-0479">Metal-binding</keyword>
<evidence type="ECO:0000256" key="3">
    <source>
        <dbReference type="PROSITE-ProRule" id="PRU00175"/>
    </source>
</evidence>
<reference evidence="6 7" key="1">
    <citation type="submission" date="2024-02" db="EMBL/GenBank/DDBJ databases">
        <title>Chromosome-scale genome assembly of the rough periwinkle Littorina saxatilis.</title>
        <authorList>
            <person name="De Jode A."/>
            <person name="Faria R."/>
            <person name="Formenti G."/>
            <person name="Sims Y."/>
            <person name="Smith T.P."/>
            <person name="Tracey A."/>
            <person name="Wood J.M.D."/>
            <person name="Zagrodzka Z.B."/>
            <person name="Johannesson K."/>
            <person name="Butlin R.K."/>
            <person name="Leder E.H."/>
        </authorList>
    </citation>
    <scope>NUCLEOTIDE SEQUENCE [LARGE SCALE GENOMIC DNA]</scope>
    <source>
        <strain evidence="6">Snail1</strain>
        <tissue evidence="6">Muscle</tissue>
    </source>
</reference>
<sequence>MLAETKTSHTLFGGGGNNKMVNVLPMTPFKPDLTCSEYLQPAKTDSLFSSATLKGEIVLTGTSKHASSHAVTIQDMDAAKRAVAVIMDIPECLVQLVIDAHLLDLDPSLAFTNSEQLARAAQDIADSPQRQGDLAWKIHQAQKQQRNGESARPGVKMSEAGLGASTMGDCQMHLAGMSEACQSATACSTSTPPSATPQQKHDEQDSTPSTCSPNTTETSSYAQPRSVEMQMHHKGQASTTPSSLSPSTLTQISSSSPKCDVTPTLTPKEQLRRRVQVLAAENRKLKDRKVCRACQKVDLAESGITFLPCGHFITCETCSEMFDDCPACGKNIMGTVRTFLS</sequence>
<dbReference type="Proteomes" id="UP001374579">
    <property type="component" value="Unassembled WGS sequence"/>
</dbReference>
<dbReference type="InterPro" id="IPR013083">
    <property type="entry name" value="Znf_RING/FYVE/PHD"/>
</dbReference>
<keyword evidence="7" id="KW-1185">Reference proteome</keyword>
<dbReference type="AlphaFoldDB" id="A0AAN9AL03"/>
<dbReference type="InterPro" id="IPR001841">
    <property type="entry name" value="Znf_RING"/>
</dbReference>
<dbReference type="Pfam" id="PF13920">
    <property type="entry name" value="zf-C3HC4_3"/>
    <property type="match status" value="1"/>
</dbReference>
<feature type="compositionally biased region" description="Polar residues" evidence="4">
    <location>
        <begin position="206"/>
        <end position="223"/>
    </location>
</feature>
<keyword evidence="1 3" id="KW-0863">Zinc-finger</keyword>
<feature type="compositionally biased region" description="Low complexity" evidence="4">
    <location>
        <begin position="185"/>
        <end position="198"/>
    </location>
</feature>
<dbReference type="GO" id="GO:0008270">
    <property type="term" value="F:zinc ion binding"/>
    <property type="evidence" value="ECO:0007669"/>
    <property type="project" value="UniProtKB-KW"/>
</dbReference>
<evidence type="ECO:0000256" key="1">
    <source>
        <dbReference type="ARBA" id="ARBA00022771"/>
    </source>
</evidence>
<feature type="region of interest" description="Disordered" evidence="4">
    <location>
        <begin position="139"/>
        <end position="160"/>
    </location>
</feature>
<evidence type="ECO:0000313" key="6">
    <source>
        <dbReference type="EMBL" id="KAK7088780.1"/>
    </source>
</evidence>
<protein>
    <recommendedName>
        <fullName evidence="5">RING-type domain-containing protein</fullName>
    </recommendedName>
</protein>
<gene>
    <name evidence="6" type="ORF">V1264_022656</name>
</gene>
<feature type="compositionally biased region" description="Low complexity" evidence="4">
    <location>
        <begin position="238"/>
        <end position="257"/>
    </location>
</feature>
<feature type="region of interest" description="Disordered" evidence="4">
    <location>
        <begin position="185"/>
        <end position="264"/>
    </location>
</feature>
<evidence type="ECO:0000313" key="7">
    <source>
        <dbReference type="Proteomes" id="UP001374579"/>
    </source>
</evidence>
<dbReference type="PROSITE" id="PS50089">
    <property type="entry name" value="ZF_RING_2"/>
    <property type="match status" value="1"/>
</dbReference>
<keyword evidence="2" id="KW-0862">Zinc</keyword>
<dbReference type="Gene3D" id="3.30.40.10">
    <property type="entry name" value="Zinc/RING finger domain, C3HC4 (zinc finger)"/>
    <property type="match status" value="1"/>
</dbReference>
<comment type="caution">
    <text evidence="6">The sequence shown here is derived from an EMBL/GenBank/DDBJ whole genome shotgun (WGS) entry which is preliminary data.</text>
</comment>